<proteinExistence type="predicted"/>
<dbReference type="AlphaFoldDB" id="A0A7G9RJE2"/>
<dbReference type="RefSeq" id="WP_187595990.1">
    <property type="nucleotide sequence ID" value="NZ_CP060714.1"/>
</dbReference>
<keyword evidence="2" id="KW-1185">Reference proteome</keyword>
<reference evidence="1 2" key="1">
    <citation type="submission" date="2020-08" db="EMBL/GenBank/DDBJ databases">
        <title>Genome sequence of Diaphorobacter ruginosibacter DSM 27467T.</title>
        <authorList>
            <person name="Hyun D.-W."/>
            <person name="Bae J.-W."/>
        </authorList>
    </citation>
    <scope>NUCLEOTIDE SEQUENCE [LARGE SCALE GENOMIC DNA]</scope>
    <source>
        <strain evidence="1 2">DSM 27467</strain>
    </source>
</reference>
<evidence type="ECO:0000313" key="1">
    <source>
        <dbReference type="EMBL" id="QNN55717.1"/>
    </source>
</evidence>
<sequence>MKKIKITYTASRKGYPDIAYFSIFELGKEPSREICTFHLVIYAQAHLGIILEVESNVTNEQRLAKLGYHITRVTRSFGYQADRHKSNK</sequence>
<organism evidence="1 2">
    <name type="scientific">Diaphorobacter ruginosibacter</name>
    <dbReference type="NCBI Taxonomy" id="1715720"/>
    <lineage>
        <taxon>Bacteria</taxon>
        <taxon>Pseudomonadati</taxon>
        <taxon>Pseudomonadota</taxon>
        <taxon>Betaproteobacteria</taxon>
        <taxon>Burkholderiales</taxon>
        <taxon>Comamonadaceae</taxon>
        <taxon>Diaphorobacter</taxon>
    </lineage>
</organism>
<dbReference type="Proteomes" id="UP000515811">
    <property type="component" value="Chromosome"/>
</dbReference>
<dbReference type="EMBL" id="CP060714">
    <property type="protein sequence ID" value="QNN55717.1"/>
    <property type="molecule type" value="Genomic_DNA"/>
</dbReference>
<dbReference type="KEGG" id="drg:H9K76_13890"/>
<name>A0A7G9RJE2_9BURK</name>
<accession>A0A7G9RJE2</accession>
<gene>
    <name evidence="1" type="ORF">H9K76_13890</name>
</gene>
<protein>
    <submittedName>
        <fullName evidence="1">Uncharacterized protein</fullName>
    </submittedName>
</protein>
<evidence type="ECO:0000313" key="2">
    <source>
        <dbReference type="Proteomes" id="UP000515811"/>
    </source>
</evidence>